<keyword evidence="6" id="KW-1185">Reference proteome</keyword>
<dbReference type="RefSeq" id="WP_163915462.1">
    <property type="nucleotide sequence ID" value="NZ_JAAGWD010000005.1"/>
</dbReference>
<accession>A0A6B3LYM6</accession>
<evidence type="ECO:0000313" key="5">
    <source>
        <dbReference type="EMBL" id="NEM98574.1"/>
    </source>
</evidence>
<keyword evidence="3" id="KW-0238">DNA-binding</keyword>
<dbReference type="InterPro" id="IPR036390">
    <property type="entry name" value="WH_DNA-bd_sf"/>
</dbReference>
<dbReference type="Gene3D" id="1.10.10.10">
    <property type="entry name" value="Winged helix-like DNA-binding domain superfamily/Winged helix DNA-binding domain"/>
    <property type="match status" value="1"/>
</dbReference>
<organism evidence="5 6">
    <name type="scientific">Pontibacter burrus</name>
    <dbReference type="NCBI Taxonomy" id="2704466"/>
    <lineage>
        <taxon>Bacteria</taxon>
        <taxon>Pseudomonadati</taxon>
        <taxon>Bacteroidota</taxon>
        <taxon>Cytophagia</taxon>
        <taxon>Cytophagales</taxon>
        <taxon>Hymenobacteraceae</taxon>
        <taxon>Pontibacter</taxon>
    </lineage>
</organism>
<protein>
    <submittedName>
        <fullName evidence="5">BlaI/MecI/CopY family transcriptional regulator</fullName>
    </submittedName>
</protein>
<dbReference type="Proteomes" id="UP000474777">
    <property type="component" value="Unassembled WGS sequence"/>
</dbReference>
<sequence>MKELTKAEEEIMQILWKIEKGFVKDIIEQMPEPRPAYNTVSTIVRILEKKGFVGYTAFGKSHEYYPLVEEDKYKSFFLKNFMSGYFGGSFEKLVSFFAKDNNLNVKELDQLMRHVKEDLTEENEQQNGSNL</sequence>
<gene>
    <name evidence="5" type="ORF">GXP69_12790</name>
</gene>
<evidence type="ECO:0000256" key="3">
    <source>
        <dbReference type="ARBA" id="ARBA00023125"/>
    </source>
</evidence>
<reference evidence="5 6" key="1">
    <citation type="submission" date="2020-02" db="EMBL/GenBank/DDBJ databases">
        <authorList>
            <person name="Kim M.K."/>
        </authorList>
    </citation>
    <scope>NUCLEOTIDE SEQUENCE [LARGE SCALE GENOMIC DNA]</scope>
    <source>
        <strain evidence="5 6">BT327</strain>
    </source>
</reference>
<evidence type="ECO:0000256" key="4">
    <source>
        <dbReference type="ARBA" id="ARBA00023163"/>
    </source>
</evidence>
<dbReference type="Gene3D" id="1.10.4040.10">
    <property type="entry name" value="Penicillinase repressor domain"/>
    <property type="match status" value="1"/>
</dbReference>
<dbReference type="SUPFAM" id="SSF46785">
    <property type="entry name" value="Winged helix' DNA-binding domain"/>
    <property type="match status" value="1"/>
</dbReference>
<proteinExistence type="inferred from homology"/>
<dbReference type="GO" id="GO:0003677">
    <property type="term" value="F:DNA binding"/>
    <property type="evidence" value="ECO:0007669"/>
    <property type="project" value="UniProtKB-KW"/>
</dbReference>
<dbReference type="InterPro" id="IPR036388">
    <property type="entry name" value="WH-like_DNA-bd_sf"/>
</dbReference>
<evidence type="ECO:0000313" key="6">
    <source>
        <dbReference type="Proteomes" id="UP000474777"/>
    </source>
</evidence>
<comment type="caution">
    <text evidence="5">The sequence shown here is derived from an EMBL/GenBank/DDBJ whole genome shotgun (WGS) entry which is preliminary data.</text>
</comment>
<dbReference type="Pfam" id="PF03965">
    <property type="entry name" value="Penicillinase_R"/>
    <property type="match status" value="1"/>
</dbReference>
<dbReference type="AlphaFoldDB" id="A0A6B3LYM6"/>
<name>A0A6B3LYM6_9BACT</name>
<keyword evidence="2" id="KW-0805">Transcription regulation</keyword>
<dbReference type="GO" id="GO:0045892">
    <property type="term" value="P:negative regulation of DNA-templated transcription"/>
    <property type="evidence" value="ECO:0007669"/>
    <property type="project" value="InterPro"/>
</dbReference>
<keyword evidence="4" id="KW-0804">Transcription</keyword>
<evidence type="ECO:0000256" key="1">
    <source>
        <dbReference type="ARBA" id="ARBA00011046"/>
    </source>
</evidence>
<dbReference type="InterPro" id="IPR005650">
    <property type="entry name" value="BlaI_family"/>
</dbReference>
<dbReference type="PIRSF" id="PIRSF019455">
    <property type="entry name" value="CopR_AtkY"/>
    <property type="match status" value="1"/>
</dbReference>
<evidence type="ECO:0000256" key="2">
    <source>
        <dbReference type="ARBA" id="ARBA00023015"/>
    </source>
</evidence>
<comment type="similarity">
    <text evidence="1">Belongs to the BlaI transcriptional regulatory family.</text>
</comment>
<dbReference type="EMBL" id="JAAGWD010000005">
    <property type="protein sequence ID" value="NEM98574.1"/>
    <property type="molecule type" value="Genomic_DNA"/>
</dbReference>